<dbReference type="InterPro" id="IPR052353">
    <property type="entry name" value="Benzoxazolinone_Detox_Enz"/>
</dbReference>
<dbReference type="Pfam" id="PF03473">
    <property type="entry name" value="MOSC"/>
    <property type="match status" value="1"/>
</dbReference>
<dbReference type="SUPFAM" id="SSF50800">
    <property type="entry name" value="PK beta-barrel domain-like"/>
    <property type="match status" value="1"/>
</dbReference>
<dbReference type="PANTHER" id="PTHR30212">
    <property type="entry name" value="PROTEIN YIIM"/>
    <property type="match status" value="1"/>
</dbReference>
<sequence>MKPRCFMKIIRVNVGKPKEHSYNENTYRSGISKRSVQEVMVTEERFVGDDVENHEYHGGKERAVCFYPYEHYQKWETEFNKTLNIPAFGENLTVTGMKEDEVFIGDIFQIGEAVIQICQGRIPCSTISKFNGVDPLLKRIIETGFTGYFGKVIKEGSISESSEIILIDQHPLQISILEANQTLFHDFKNKERLEKIMEVKELASAWKKAIQKKLMAPHKN</sequence>
<evidence type="ECO:0000313" key="2">
    <source>
        <dbReference type="EMBL" id="RLQ95367.1"/>
    </source>
</evidence>
<dbReference type="AlphaFoldDB" id="A0A3L7JX55"/>
<dbReference type="InterPro" id="IPR005163">
    <property type="entry name" value="Tri_helical_YiiM-like"/>
</dbReference>
<reference evidence="2 3" key="1">
    <citation type="submission" date="2018-10" db="EMBL/GenBank/DDBJ databases">
        <title>Falsibacillus sp. genome draft.</title>
        <authorList>
            <person name="Shi S."/>
        </authorList>
    </citation>
    <scope>NUCLEOTIDE SEQUENCE [LARGE SCALE GENOMIC DNA]</scope>
    <source>
        <strain evidence="2 3">GY 10110</strain>
    </source>
</reference>
<proteinExistence type="predicted"/>
<name>A0A3L7JX55_9BACI</name>
<comment type="caution">
    <text evidence="2">The sequence shown here is derived from an EMBL/GenBank/DDBJ whole genome shotgun (WGS) entry which is preliminary data.</text>
</comment>
<dbReference type="InterPro" id="IPR011037">
    <property type="entry name" value="Pyrv_Knase-like_insert_dom_sf"/>
</dbReference>
<feature type="domain" description="MOSC" evidence="1">
    <location>
        <begin position="33"/>
        <end position="167"/>
    </location>
</feature>
<organism evidence="2 3">
    <name type="scientific">Falsibacillus albus</name>
    <dbReference type="NCBI Taxonomy" id="2478915"/>
    <lineage>
        <taxon>Bacteria</taxon>
        <taxon>Bacillati</taxon>
        <taxon>Bacillota</taxon>
        <taxon>Bacilli</taxon>
        <taxon>Bacillales</taxon>
        <taxon>Bacillaceae</taxon>
        <taxon>Falsibacillus</taxon>
    </lineage>
</organism>
<dbReference type="GO" id="GO:0003824">
    <property type="term" value="F:catalytic activity"/>
    <property type="evidence" value="ECO:0007669"/>
    <property type="project" value="InterPro"/>
</dbReference>
<keyword evidence="3" id="KW-1185">Reference proteome</keyword>
<dbReference type="EMBL" id="RCVZ01000006">
    <property type="protein sequence ID" value="RLQ95367.1"/>
    <property type="molecule type" value="Genomic_DNA"/>
</dbReference>
<dbReference type="Pfam" id="PF03475">
    <property type="entry name" value="YiiM_3-alpha"/>
    <property type="match status" value="1"/>
</dbReference>
<gene>
    <name evidence="2" type="ORF">D9X91_10015</name>
</gene>
<accession>A0A3L7JX55</accession>
<dbReference type="PROSITE" id="PS51340">
    <property type="entry name" value="MOSC"/>
    <property type="match status" value="1"/>
</dbReference>
<dbReference type="Proteomes" id="UP000276770">
    <property type="component" value="Unassembled WGS sequence"/>
</dbReference>
<dbReference type="Gene3D" id="2.40.33.20">
    <property type="entry name" value="PK beta-barrel domain-like"/>
    <property type="match status" value="1"/>
</dbReference>
<evidence type="ECO:0000259" key="1">
    <source>
        <dbReference type="PROSITE" id="PS51340"/>
    </source>
</evidence>
<protein>
    <submittedName>
        <fullName evidence="2">MOSC domain-containing protein</fullName>
    </submittedName>
</protein>
<dbReference type="OrthoDB" id="9786134at2"/>
<dbReference type="GO" id="GO:0030151">
    <property type="term" value="F:molybdenum ion binding"/>
    <property type="evidence" value="ECO:0007669"/>
    <property type="project" value="InterPro"/>
</dbReference>
<dbReference type="PANTHER" id="PTHR30212:SF2">
    <property type="entry name" value="PROTEIN YIIM"/>
    <property type="match status" value="1"/>
</dbReference>
<dbReference type="InterPro" id="IPR005302">
    <property type="entry name" value="MoCF_Sase_C"/>
</dbReference>
<dbReference type="GO" id="GO:0030170">
    <property type="term" value="F:pyridoxal phosphate binding"/>
    <property type="evidence" value="ECO:0007669"/>
    <property type="project" value="InterPro"/>
</dbReference>
<evidence type="ECO:0000313" key="3">
    <source>
        <dbReference type="Proteomes" id="UP000276770"/>
    </source>
</evidence>